<dbReference type="CDD" id="cd01948">
    <property type="entry name" value="EAL"/>
    <property type="match status" value="1"/>
</dbReference>
<dbReference type="PROSITE" id="PS50883">
    <property type="entry name" value="EAL"/>
    <property type="match status" value="1"/>
</dbReference>
<dbReference type="SMART" id="SM00052">
    <property type="entry name" value="EAL"/>
    <property type="match status" value="1"/>
</dbReference>
<proteinExistence type="predicted"/>
<dbReference type="InterPro" id="IPR050706">
    <property type="entry name" value="Cyclic-di-GMP_PDE-like"/>
</dbReference>
<dbReference type="OrthoDB" id="23692at2"/>
<dbReference type="AlphaFoldDB" id="A0A1H1M468"/>
<sequence>MADPTAGARPRRPVPGPAYRLAALAARSLGFGDATFALVDGPVQGVMASTRPRSDADGLAAAQLSEVVAATGKPVVVGDLAASRDPAARGANGAFVGVPLLDGSQSVVGVLYLTDIVPRAIRAADVELLTDFAAVAADQLDLTRRANNLQGPSERGSAALVRAIGHGEIVPWYQPIVELRTGRMTGLEALARWEHPSGALDDPGVFIPLAERTNLIVDLDRAVMRRAFLDVSRWRTRHPGLRVSVNLSGRHLDQEDWVDQVRRAAATAELDPSAVTLELTETVRPSGPGLTADTVEEARDVGFQVWFDDFGTGWASLQELVTYPLDGIKIDRSFAAQLGRHVDNTVVRAMSTAAAELGLKVTMEGVETREQAVIARELGCDYGQGYLWSRPLPAARLEALLVTEDGELPVLG</sequence>
<dbReference type="STRING" id="546871.SAMN04488543_0542"/>
<protein>
    <submittedName>
        <fullName evidence="2">EAL domain, c-di-GMP-specific phosphodiesterase class I (Or its enzymatically inactive variant)</fullName>
    </submittedName>
</protein>
<dbReference type="SUPFAM" id="SSF141868">
    <property type="entry name" value="EAL domain-like"/>
    <property type="match status" value="1"/>
</dbReference>
<dbReference type="EMBL" id="LT629749">
    <property type="protein sequence ID" value="SDR81618.1"/>
    <property type="molecule type" value="Genomic_DNA"/>
</dbReference>
<keyword evidence="3" id="KW-1185">Reference proteome</keyword>
<dbReference type="Gene3D" id="3.30.450.40">
    <property type="match status" value="1"/>
</dbReference>
<evidence type="ECO:0000259" key="1">
    <source>
        <dbReference type="PROSITE" id="PS50883"/>
    </source>
</evidence>
<accession>A0A1H1M468</accession>
<dbReference type="InterPro" id="IPR001633">
    <property type="entry name" value="EAL_dom"/>
</dbReference>
<dbReference type="SUPFAM" id="SSF55781">
    <property type="entry name" value="GAF domain-like"/>
    <property type="match status" value="1"/>
</dbReference>
<gene>
    <name evidence="2" type="ORF">SAMN04488543_0542</name>
</gene>
<dbReference type="Pfam" id="PF13185">
    <property type="entry name" value="GAF_2"/>
    <property type="match status" value="1"/>
</dbReference>
<name>A0A1H1M468_9ACTN</name>
<dbReference type="Pfam" id="PF00563">
    <property type="entry name" value="EAL"/>
    <property type="match status" value="1"/>
</dbReference>
<dbReference type="GO" id="GO:0071111">
    <property type="term" value="F:cyclic-guanylate-specific phosphodiesterase activity"/>
    <property type="evidence" value="ECO:0007669"/>
    <property type="project" value="InterPro"/>
</dbReference>
<dbReference type="RefSeq" id="WP_091409816.1">
    <property type="nucleotide sequence ID" value="NZ_LT629749.1"/>
</dbReference>
<reference evidence="2 3" key="1">
    <citation type="submission" date="2016-10" db="EMBL/GenBank/DDBJ databases">
        <authorList>
            <person name="de Groot N.N."/>
        </authorList>
    </citation>
    <scope>NUCLEOTIDE SEQUENCE [LARGE SCALE GENOMIC DNA]</scope>
    <source>
        <strain evidence="2 3">DSM 21741</strain>
    </source>
</reference>
<evidence type="ECO:0000313" key="3">
    <source>
        <dbReference type="Proteomes" id="UP000199092"/>
    </source>
</evidence>
<dbReference type="InterPro" id="IPR003018">
    <property type="entry name" value="GAF"/>
</dbReference>
<dbReference type="Proteomes" id="UP000199092">
    <property type="component" value="Chromosome I"/>
</dbReference>
<dbReference type="PANTHER" id="PTHR33121">
    <property type="entry name" value="CYCLIC DI-GMP PHOSPHODIESTERASE PDEF"/>
    <property type="match status" value="1"/>
</dbReference>
<organism evidence="2 3">
    <name type="scientific">Friedmanniella luteola</name>
    <dbReference type="NCBI Taxonomy" id="546871"/>
    <lineage>
        <taxon>Bacteria</taxon>
        <taxon>Bacillati</taxon>
        <taxon>Actinomycetota</taxon>
        <taxon>Actinomycetes</taxon>
        <taxon>Propionibacteriales</taxon>
        <taxon>Nocardioidaceae</taxon>
        <taxon>Friedmanniella</taxon>
    </lineage>
</organism>
<dbReference type="Gene3D" id="3.20.20.450">
    <property type="entry name" value="EAL domain"/>
    <property type="match status" value="1"/>
</dbReference>
<dbReference type="PANTHER" id="PTHR33121:SF79">
    <property type="entry name" value="CYCLIC DI-GMP PHOSPHODIESTERASE PDED-RELATED"/>
    <property type="match status" value="1"/>
</dbReference>
<feature type="domain" description="EAL" evidence="1">
    <location>
        <begin position="153"/>
        <end position="405"/>
    </location>
</feature>
<dbReference type="InterPro" id="IPR029016">
    <property type="entry name" value="GAF-like_dom_sf"/>
</dbReference>
<evidence type="ECO:0000313" key="2">
    <source>
        <dbReference type="EMBL" id="SDR81618.1"/>
    </source>
</evidence>
<dbReference type="SMART" id="SM00065">
    <property type="entry name" value="GAF"/>
    <property type="match status" value="1"/>
</dbReference>
<dbReference type="InterPro" id="IPR035919">
    <property type="entry name" value="EAL_sf"/>
</dbReference>